<evidence type="ECO:0000313" key="2">
    <source>
        <dbReference type="EMBL" id="GIY91621.1"/>
    </source>
</evidence>
<evidence type="ECO:0000256" key="1">
    <source>
        <dbReference type="SAM" id="MobiDB-lite"/>
    </source>
</evidence>
<name>A0AAV4XCE7_CAEEX</name>
<keyword evidence="3" id="KW-1185">Reference proteome</keyword>
<dbReference type="AlphaFoldDB" id="A0AAV4XCE7"/>
<evidence type="ECO:0000313" key="3">
    <source>
        <dbReference type="Proteomes" id="UP001054945"/>
    </source>
</evidence>
<accession>A0AAV4XCE7</accession>
<proteinExistence type="predicted"/>
<feature type="region of interest" description="Disordered" evidence="1">
    <location>
        <begin position="1"/>
        <end position="29"/>
    </location>
</feature>
<sequence>MTFMISANADQGRSPTQQLHCTSRSEDETSSPIFNWYGNWFPFWPRSGEFQVERPAGVSGQPLKFVWFFSSSGPHPSWFLFADPPPDDCNRGISGINRLLIDDTSHWWFSSTEMDSHDLRLVGRDSNVPFY</sequence>
<organism evidence="2 3">
    <name type="scientific">Caerostris extrusa</name>
    <name type="common">Bark spider</name>
    <name type="synonym">Caerostris bankana</name>
    <dbReference type="NCBI Taxonomy" id="172846"/>
    <lineage>
        <taxon>Eukaryota</taxon>
        <taxon>Metazoa</taxon>
        <taxon>Ecdysozoa</taxon>
        <taxon>Arthropoda</taxon>
        <taxon>Chelicerata</taxon>
        <taxon>Arachnida</taxon>
        <taxon>Araneae</taxon>
        <taxon>Araneomorphae</taxon>
        <taxon>Entelegynae</taxon>
        <taxon>Araneoidea</taxon>
        <taxon>Araneidae</taxon>
        <taxon>Caerostris</taxon>
    </lineage>
</organism>
<dbReference type="Proteomes" id="UP001054945">
    <property type="component" value="Unassembled WGS sequence"/>
</dbReference>
<comment type="caution">
    <text evidence="2">The sequence shown here is derived from an EMBL/GenBank/DDBJ whole genome shotgun (WGS) entry which is preliminary data.</text>
</comment>
<feature type="compositionally biased region" description="Polar residues" evidence="1">
    <location>
        <begin position="8"/>
        <end position="22"/>
    </location>
</feature>
<reference evidence="2 3" key="1">
    <citation type="submission" date="2021-06" db="EMBL/GenBank/DDBJ databases">
        <title>Caerostris extrusa draft genome.</title>
        <authorList>
            <person name="Kono N."/>
            <person name="Arakawa K."/>
        </authorList>
    </citation>
    <scope>NUCLEOTIDE SEQUENCE [LARGE SCALE GENOMIC DNA]</scope>
</reference>
<dbReference type="EMBL" id="BPLR01017434">
    <property type="protein sequence ID" value="GIY91621.1"/>
    <property type="molecule type" value="Genomic_DNA"/>
</dbReference>
<protein>
    <submittedName>
        <fullName evidence="2">Uncharacterized protein</fullName>
    </submittedName>
</protein>
<gene>
    <name evidence="2" type="ORF">CEXT_411391</name>
</gene>